<proteinExistence type="inferred from homology"/>
<evidence type="ECO:0000256" key="1">
    <source>
        <dbReference type="ARBA" id="ARBA00005805"/>
    </source>
</evidence>
<accession>A0A3B4XN21</accession>
<dbReference type="PANTHER" id="PTHR18962">
    <property type="entry name" value="COILED-COIL DOMAIN-CONTAINING PROTEIN 39"/>
    <property type="match status" value="1"/>
</dbReference>
<feature type="compositionally biased region" description="Low complexity" evidence="6">
    <location>
        <begin position="869"/>
        <end position="913"/>
    </location>
</feature>
<name>A0A3B4XN21_SERLL</name>
<dbReference type="GO" id="GO:0036159">
    <property type="term" value="P:inner dynein arm assembly"/>
    <property type="evidence" value="ECO:0007669"/>
    <property type="project" value="InterPro"/>
</dbReference>
<reference evidence="7" key="1">
    <citation type="submission" date="2025-08" db="UniProtKB">
        <authorList>
            <consortium name="Ensembl"/>
        </authorList>
    </citation>
    <scope>IDENTIFICATION</scope>
</reference>
<dbReference type="SUPFAM" id="SSF57997">
    <property type="entry name" value="Tropomyosin"/>
    <property type="match status" value="1"/>
</dbReference>
<dbReference type="Proteomes" id="UP000261360">
    <property type="component" value="Unplaced"/>
</dbReference>
<evidence type="ECO:0000256" key="5">
    <source>
        <dbReference type="SAM" id="Coils"/>
    </source>
</evidence>
<dbReference type="GeneTree" id="ENSGT00390000015010"/>
<dbReference type="Ensembl" id="ENSSLDT00000020201.1">
    <property type="protein sequence ID" value="ENSSLDP00000019545.1"/>
    <property type="gene ID" value="ENSSLDG00000015329.1"/>
</dbReference>
<evidence type="ECO:0000256" key="2">
    <source>
        <dbReference type="ARBA" id="ARBA00016725"/>
    </source>
</evidence>
<dbReference type="Pfam" id="PF24161">
    <property type="entry name" value="CCDC39"/>
    <property type="match status" value="1"/>
</dbReference>
<comment type="function">
    <text evidence="4">Required for assembly of dynein regulatory complex (DRC) and inner dynein arm (IDA) complexes, which are responsible for ciliary beat regulation, thereby playing a central role in motility in cilia and flagella. Probably acts together with CCDC40 to form a molecular ruler that determines the 96 nanometer (nm) repeat length and arrangements of components in cilia and flagella. Not required for outer dynein arm complexes assembly.</text>
</comment>
<feature type="compositionally biased region" description="Low complexity" evidence="6">
    <location>
        <begin position="932"/>
        <end position="947"/>
    </location>
</feature>
<dbReference type="GeneID" id="111661232"/>
<dbReference type="CTD" id="339829"/>
<sequence length="953" mass="110909">MSNLPDTVLSEIGWDEHFAIPEPNVENKALIEEIHKKEYELVQLENKLERNKDQKQLMTEFVKNGQQELGNTEALFKAKEREHELEKHLTAVTERETGRLAQETTKMENELRSLAERRNMLENHIFKTKQKLEEFRNQMNWDQQTMDVFLEESACKDEDTMAIIKYAQQDEQRIKSLTLALEKKTLEANEKRKALDKELTETISAQIALDKTTENLQQAHLETQQLIHQWENTIKQMKQRDTEMQQCALQLAQANQNIREKNATIMERKHLLDTQRNNNRETERKISVANRQAVKLRQDLKEQENNCIRLQDELATCKGTLDRATSDVESATSNISRMKKDVEDNKNKLKEAKAYNAALEEKLKVVTQTALSEEERAAQMDQFLKDEEQAIKELDIQLRDSRLELFRRKEHLKAAKTKVKDSVSHVSRSKSMITNLDNQLRKLGEDLIRQQMTINGQESKIICLGRKLARLEGDIHGDERKVLDMKITELTKALEEKKKTANMLTNTLKESEDDIRFLRKEMEKSEAQKRDLTERVEELFLLRSTNEKELKRLRLRKQDNMVEHNIMKIELKRCRDLVYNKTDTVLSLEKRKLELQKAIKDREDEIRVYREMLSQQLKISEQERQRLNTELNEKLAKIDMMKKRFEVVTLSMAAPEGEEEKSQAYYITKAAQEKEELKRKGDDLDAKICRTELENIALENTIQLFNNSNSAFRKSLNKVNESSPEYQEKLKLEERLRAAEETLKYKKRQIQELQQDLQDMNNTLESLLQEEQVEEDKMEHKQSLMTKLNKEISSQQEKIDRAKKQSSKLTKEIRSAKNTKTETFEEKDIKLRELKEFNRSIDKMLNEAMEDRPDLRSVLEKYFLQANLSLPSPSSTPTSHRSSKTSSSSSSASLRSPASSASSSPRAPALHSPVLKTVELGLDLTVDPLTTSRRSSSASSSSSSNSSRKLKKP</sequence>
<feature type="coiled-coil region" evidence="5">
    <location>
        <begin position="487"/>
        <end position="542"/>
    </location>
</feature>
<feature type="coiled-coil region" evidence="5">
    <location>
        <begin position="729"/>
        <end position="847"/>
    </location>
</feature>
<evidence type="ECO:0000256" key="3">
    <source>
        <dbReference type="ARBA" id="ARBA00023054"/>
    </source>
</evidence>
<evidence type="ECO:0000313" key="7">
    <source>
        <dbReference type="Ensembl" id="ENSSLDP00000019545.1"/>
    </source>
</evidence>
<dbReference type="GO" id="GO:0005930">
    <property type="term" value="C:axoneme"/>
    <property type="evidence" value="ECO:0007669"/>
    <property type="project" value="InterPro"/>
</dbReference>
<dbReference type="PANTHER" id="PTHR18962:SF0">
    <property type="entry name" value="COILED-COIL DOMAIN-CONTAINING PROTEIN 39"/>
    <property type="match status" value="1"/>
</dbReference>
<feature type="coiled-coil region" evidence="5">
    <location>
        <begin position="104"/>
        <end position="138"/>
    </location>
</feature>
<evidence type="ECO:0000256" key="6">
    <source>
        <dbReference type="SAM" id="MobiDB-lite"/>
    </source>
</evidence>
<feature type="coiled-coil region" evidence="5">
    <location>
        <begin position="27"/>
        <end position="54"/>
    </location>
</feature>
<feature type="coiled-coil region" evidence="5">
    <location>
        <begin position="220"/>
        <end position="404"/>
    </location>
</feature>
<organism evidence="7 8">
    <name type="scientific">Seriola lalandi dorsalis</name>
    <dbReference type="NCBI Taxonomy" id="1841481"/>
    <lineage>
        <taxon>Eukaryota</taxon>
        <taxon>Metazoa</taxon>
        <taxon>Chordata</taxon>
        <taxon>Craniata</taxon>
        <taxon>Vertebrata</taxon>
        <taxon>Euteleostomi</taxon>
        <taxon>Actinopterygii</taxon>
        <taxon>Neopterygii</taxon>
        <taxon>Teleostei</taxon>
        <taxon>Neoteleostei</taxon>
        <taxon>Acanthomorphata</taxon>
        <taxon>Carangaria</taxon>
        <taxon>Carangiformes</taxon>
        <taxon>Carangidae</taxon>
        <taxon>Seriola</taxon>
    </lineage>
</organism>
<protein>
    <recommendedName>
        <fullName evidence="2">Coiled-coil domain-containing protein 39</fullName>
    </recommendedName>
</protein>
<comment type="similarity">
    <text evidence="1">Belongs to the CCDC39 family.</text>
</comment>
<dbReference type="InterPro" id="IPR033290">
    <property type="entry name" value="CCDC39"/>
</dbReference>
<evidence type="ECO:0000256" key="4">
    <source>
        <dbReference type="ARBA" id="ARBA00045182"/>
    </source>
</evidence>
<dbReference type="OrthoDB" id="10259720at2759"/>
<dbReference type="AlphaFoldDB" id="A0A3B4XN21"/>
<feature type="region of interest" description="Disordered" evidence="6">
    <location>
        <begin position="868"/>
        <end position="953"/>
    </location>
</feature>
<dbReference type="KEGG" id="slal:111661232"/>
<evidence type="ECO:0000313" key="8">
    <source>
        <dbReference type="Proteomes" id="UP000261360"/>
    </source>
</evidence>
<keyword evidence="3 5" id="KW-0175">Coiled coil</keyword>
<dbReference type="RefSeq" id="XP_023270505.1">
    <property type="nucleotide sequence ID" value="XM_023414737.1"/>
</dbReference>
<dbReference type="GO" id="GO:0060285">
    <property type="term" value="P:cilium-dependent cell motility"/>
    <property type="evidence" value="ECO:0007669"/>
    <property type="project" value="TreeGrafter"/>
</dbReference>
<feature type="coiled-coil region" evidence="5">
    <location>
        <begin position="585"/>
        <end position="687"/>
    </location>
</feature>
<keyword evidence="8" id="KW-1185">Reference proteome</keyword>
<dbReference type="GO" id="GO:0005576">
    <property type="term" value="C:extracellular region"/>
    <property type="evidence" value="ECO:0007669"/>
    <property type="project" value="GOC"/>
</dbReference>
<dbReference type="GO" id="GO:0060287">
    <property type="term" value="P:epithelial cilium movement involved in determination of left/right asymmetry"/>
    <property type="evidence" value="ECO:0007669"/>
    <property type="project" value="TreeGrafter"/>
</dbReference>
<reference evidence="7" key="2">
    <citation type="submission" date="2025-09" db="UniProtKB">
        <authorList>
            <consortium name="Ensembl"/>
        </authorList>
    </citation>
    <scope>IDENTIFICATION</scope>
</reference>
<dbReference type="STRING" id="1841481.ENSSLDP00000019545"/>